<protein>
    <submittedName>
        <fullName evidence="2">Uncharacterized protein</fullName>
    </submittedName>
</protein>
<dbReference type="Proteomes" id="UP000236161">
    <property type="component" value="Unassembled WGS sequence"/>
</dbReference>
<dbReference type="AlphaFoldDB" id="A0A2I0BB08"/>
<dbReference type="EMBL" id="KZ451899">
    <property type="protein sequence ID" value="PKA64949.1"/>
    <property type="molecule type" value="Genomic_DNA"/>
</dbReference>
<evidence type="ECO:0000313" key="3">
    <source>
        <dbReference type="Proteomes" id="UP000236161"/>
    </source>
</evidence>
<evidence type="ECO:0000313" key="2">
    <source>
        <dbReference type="EMBL" id="PKA64949.1"/>
    </source>
</evidence>
<accession>A0A2I0BB08</accession>
<name>A0A2I0BB08_9ASPA</name>
<gene>
    <name evidence="2" type="ORF">AXF42_Ash011551</name>
</gene>
<proteinExistence type="predicted"/>
<feature type="compositionally biased region" description="Basic residues" evidence="1">
    <location>
        <begin position="44"/>
        <end position="53"/>
    </location>
</feature>
<reference evidence="2 3" key="1">
    <citation type="journal article" date="2017" name="Nature">
        <title>The Apostasia genome and the evolution of orchids.</title>
        <authorList>
            <person name="Zhang G.Q."/>
            <person name="Liu K.W."/>
            <person name="Li Z."/>
            <person name="Lohaus R."/>
            <person name="Hsiao Y.Y."/>
            <person name="Niu S.C."/>
            <person name="Wang J.Y."/>
            <person name="Lin Y.C."/>
            <person name="Xu Q."/>
            <person name="Chen L.J."/>
            <person name="Yoshida K."/>
            <person name="Fujiwara S."/>
            <person name="Wang Z.W."/>
            <person name="Zhang Y.Q."/>
            <person name="Mitsuda N."/>
            <person name="Wang M."/>
            <person name="Liu G.H."/>
            <person name="Pecoraro L."/>
            <person name="Huang H.X."/>
            <person name="Xiao X.J."/>
            <person name="Lin M."/>
            <person name="Wu X.Y."/>
            <person name="Wu W.L."/>
            <person name="Chen Y.Y."/>
            <person name="Chang S.B."/>
            <person name="Sakamoto S."/>
            <person name="Ohme-Takagi M."/>
            <person name="Yagi M."/>
            <person name="Zeng S.J."/>
            <person name="Shen C.Y."/>
            <person name="Yeh C.M."/>
            <person name="Luo Y.B."/>
            <person name="Tsai W.C."/>
            <person name="Van de Peer Y."/>
            <person name="Liu Z.J."/>
        </authorList>
    </citation>
    <scope>NUCLEOTIDE SEQUENCE [LARGE SCALE GENOMIC DNA]</scope>
    <source>
        <strain evidence="3">cv. Shenzhen</strain>
        <tissue evidence="2">Stem</tissue>
    </source>
</reference>
<sequence>MEIESNMKLNPRQMEHKLKGTENRREPQSWETCSTSAFPELRSKAKLNRKPRKPAAPLRSRSESTPPAQIHSKQQKE</sequence>
<organism evidence="2 3">
    <name type="scientific">Apostasia shenzhenica</name>
    <dbReference type="NCBI Taxonomy" id="1088818"/>
    <lineage>
        <taxon>Eukaryota</taxon>
        <taxon>Viridiplantae</taxon>
        <taxon>Streptophyta</taxon>
        <taxon>Embryophyta</taxon>
        <taxon>Tracheophyta</taxon>
        <taxon>Spermatophyta</taxon>
        <taxon>Magnoliopsida</taxon>
        <taxon>Liliopsida</taxon>
        <taxon>Asparagales</taxon>
        <taxon>Orchidaceae</taxon>
        <taxon>Apostasioideae</taxon>
        <taxon>Apostasia</taxon>
    </lineage>
</organism>
<feature type="region of interest" description="Disordered" evidence="1">
    <location>
        <begin position="1"/>
        <end position="77"/>
    </location>
</feature>
<keyword evidence="3" id="KW-1185">Reference proteome</keyword>
<feature type="compositionally biased region" description="Basic and acidic residues" evidence="1">
    <location>
        <begin position="13"/>
        <end position="28"/>
    </location>
</feature>
<evidence type="ECO:0000256" key="1">
    <source>
        <dbReference type="SAM" id="MobiDB-lite"/>
    </source>
</evidence>